<proteinExistence type="predicted"/>
<comment type="caution">
    <text evidence="3">The sequence shown here is derived from an EMBL/GenBank/DDBJ whole genome shotgun (WGS) entry which is preliminary data.</text>
</comment>
<evidence type="ECO:0000259" key="2">
    <source>
        <dbReference type="Pfam" id="PF26355"/>
    </source>
</evidence>
<dbReference type="InterPro" id="IPR058651">
    <property type="entry name" value="HTH_VMAP-M9"/>
</dbReference>
<dbReference type="AlphaFoldDB" id="A0A402DGI8"/>
<dbReference type="SUPFAM" id="SSF141571">
    <property type="entry name" value="Pentapeptide repeat-like"/>
    <property type="match status" value="2"/>
</dbReference>
<dbReference type="Pfam" id="PF00805">
    <property type="entry name" value="Pentapeptide"/>
    <property type="match status" value="6"/>
</dbReference>
<evidence type="ECO:0000259" key="1">
    <source>
        <dbReference type="Pfam" id="PF20694"/>
    </source>
</evidence>
<dbReference type="Proteomes" id="UP000289660">
    <property type="component" value="Unassembled WGS sequence"/>
</dbReference>
<accession>A0A402DGI8</accession>
<dbReference type="InterPro" id="IPR051082">
    <property type="entry name" value="Pentapeptide-BTB/POZ_domain"/>
</dbReference>
<dbReference type="EMBL" id="BIFY01000066">
    <property type="protein sequence ID" value="GCE61329.1"/>
    <property type="molecule type" value="Genomic_DNA"/>
</dbReference>
<dbReference type="InterPro" id="IPR001646">
    <property type="entry name" value="5peptide_repeat"/>
</dbReference>
<organism evidence="3 4">
    <name type="scientific">Microcystis aeruginosa NIES-4285</name>
    <dbReference type="NCBI Taxonomy" id="2497681"/>
    <lineage>
        <taxon>Bacteria</taxon>
        <taxon>Bacillati</taxon>
        <taxon>Cyanobacteriota</taxon>
        <taxon>Cyanophyceae</taxon>
        <taxon>Oscillatoriophycideae</taxon>
        <taxon>Chroococcales</taxon>
        <taxon>Microcystaceae</taxon>
        <taxon>Microcystis</taxon>
    </lineage>
</organism>
<name>A0A402DGI8_MICAE</name>
<feature type="domain" description="TRADD-like N-terminal" evidence="1">
    <location>
        <begin position="132"/>
        <end position="188"/>
    </location>
</feature>
<dbReference type="Pfam" id="PF20694">
    <property type="entry name" value="TRADD-like_N"/>
    <property type="match status" value="1"/>
</dbReference>
<feature type="domain" description="vWA-MoxR associated protein N-terminal HTH" evidence="2">
    <location>
        <begin position="16"/>
        <end position="97"/>
    </location>
</feature>
<protein>
    <submittedName>
        <fullName evidence="3">Secreted effector protein PipB2</fullName>
    </submittedName>
</protein>
<evidence type="ECO:0000313" key="3">
    <source>
        <dbReference type="EMBL" id="GCE61329.1"/>
    </source>
</evidence>
<dbReference type="RefSeq" id="WP_130757811.1">
    <property type="nucleotide sequence ID" value="NZ_BIFY01000066.1"/>
</dbReference>
<sequence length="525" mass="57727">MMMNELKMTEIKTLSWTELEMLVNDLKKEHTNKGLTDVETTILRGIFDDKKYADLAEEISQEEQSIKNAAHKLWKILSEQMGEKIDSNNLITALARYRDNSQTFDHNNKPQTQQSDKVFELVIEVGIDDLTPEKIDKINNLIQKIARDNTIKPIMKLKGSIRLFLEGSEDGLQRLADLHQSGELQALLNELKSDDIPEIIVKKAEFTTDAKVIEKAELIKAIREGTIDKTTLRFVDLSGAILIGAILIGADLSEADLSGANLSGAILRKAILRKAILRRAILSEADLSGADLRMADLRGADLRGAILRKAILRKAILRRAILSEADLSGADLRMADLRGADLRGADLSWADLTMAYLSEADLSEAILSEADLWGANLRGANLSEADLIGANLIEANLSRAKLIEADLWGANLIRANLIEAKLRGADLSGAILRGAILRGANLSEAFLGWAILREADLSWAILRGANLSWADLSWANLSWANLSGADVKKAIFIDAMGITPEQKQDLIRRGAIFGDNSNDRSKVLV</sequence>
<dbReference type="PANTHER" id="PTHR14136">
    <property type="entry name" value="BTB_POZ DOMAIN-CONTAINING PROTEIN KCTD9"/>
    <property type="match status" value="1"/>
</dbReference>
<dbReference type="Pfam" id="PF26355">
    <property type="entry name" value="HTH_VMAP-M9"/>
    <property type="match status" value="1"/>
</dbReference>
<dbReference type="InterPro" id="IPR049341">
    <property type="entry name" value="TRADD-like_N"/>
</dbReference>
<evidence type="ECO:0000313" key="4">
    <source>
        <dbReference type="Proteomes" id="UP000289660"/>
    </source>
</evidence>
<dbReference type="PANTHER" id="PTHR14136:SF17">
    <property type="entry name" value="BTB_POZ DOMAIN-CONTAINING PROTEIN KCTD9"/>
    <property type="match status" value="1"/>
</dbReference>
<dbReference type="Gene3D" id="2.160.20.80">
    <property type="entry name" value="E3 ubiquitin-protein ligase SopA"/>
    <property type="match status" value="2"/>
</dbReference>
<reference evidence="4" key="1">
    <citation type="submission" date="2018-12" db="EMBL/GenBank/DDBJ databases">
        <title>Genome sequence of Microcystis aeruginosa NIES-4285.</title>
        <authorList>
            <person name="Tanabe Y."/>
        </authorList>
    </citation>
    <scope>NUCLEOTIDE SEQUENCE [LARGE SCALE GENOMIC DNA]</scope>
    <source>
        <strain evidence="4">NIES-4285</strain>
    </source>
</reference>
<gene>
    <name evidence="3" type="primary">pipB2_7</name>
    <name evidence="3" type="ORF">MiAbB_03263</name>
</gene>